<dbReference type="Proteomes" id="UP000612899">
    <property type="component" value="Unassembled WGS sequence"/>
</dbReference>
<dbReference type="PANTHER" id="PTHR42698">
    <property type="entry name" value="GTPASE ERA"/>
    <property type="match status" value="1"/>
</dbReference>
<dbReference type="GO" id="GO:0043024">
    <property type="term" value="F:ribosomal small subunit binding"/>
    <property type="evidence" value="ECO:0007669"/>
    <property type="project" value="TreeGrafter"/>
</dbReference>
<accession>A0A8J3QBA4</accession>
<organism evidence="3 4">
    <name type="scientific">Rhizocola hellebori</name>
    <dbReference type="NCBI Taxonomy" id="1392758"/>
    <lineage>
        <taxon>Bacteria</taxon>
        <taxon>Bacillati</taxon>
        <taxon>Actinomycetota</taxon>
        <taxon>Actinomycetes</taxon>
        <taxon>Micromonosporales</taxon>
        <taxon>Micromonosporaceae</taxon>
        <taxon>Rhizocola</taxon>
    </lineage>
</organism>
<dbReference type="EMBL" id="BONY01000039">
    <property type="protein sequence ID" value="GIH07683.1"/>
    <property type="molecule type" value="Genomic_DNA"/>
</dbReference>
<sequence length="514" mass="54873">MTDLADRLAALGQFVEAAGPYLGERELAPARELVARAGQRLALSRGHTVVALAGSTGTGKSSIFNKIAGVDLSQTGVRRPTTGQAHACVWGSGDAGPLLDWLKVSRRHQRDGEELDGLILLDLPDFDSVNAEHRMEADRLLAVVDLMVWVLNPQKYADRVVHRGYIEQFQRYGDITVVVLNQADLLSETDLQDCLTDLRRLLVADGLGKVPLIAASTLAEPGLTGLTRALAEVVAARRAAMRRLAADVDSVVAGFAFPKAKSNSLLGTVDSLTEALGRAAGVPTVARATEQAYVHRARKVTGWPPLKWLRKMRPDPLARLHLEAAGATSIAPAAPAARAAASLAVRATAASASLPGSWQEAVLEAARSKMDDLPDALDRAVSQTELGLGHTRLWWRAVGVLQWLFVAVAAAGVLWLLVRYALFALALPEPPMPDVGRVPLPTALLAGGLLAGLVLSLLVRPVVRLAARRQRRRVEKRLRANVSQVARDYVIAPASGVVDAYTTAAKALAVAAKR</sequence>
<evidence type="ECO:0000313" key="3">
    <source>
        <dbReference type="EMBL" id="GIH07683.1"/>
    </source>
</evidence>
<dbReference type="InterPro" id="IPR027417">
    <property type="entry name" value="P-loop_NTPase"/>
</dbReference>
<keyword evidence="4" id="KW-1185">Reference proteome</keyword>
<dbReference type="AlphaFoldDB" id="A0A8J3QBA4"/>
<dbReference type="InterPro" id="IPR005662">
    <property type="entry name" value="GTPase_Era-like"/>
</dbReference>
<feature type="transmembrane region" description="Helical" evidence="1">
    <location>
        <begin position="400"/>
        <end position="422"/>
    </location>
</feature>
<name>A0A8J3QBA4_9ACTN</name>
<evidence type="ECO:0000256" key="1">
    <source>
        <dbReference type="SAM" id="Phobius"/>
    </source>
</evidence>
<comment type="caution">
    <text evidence="3">The sequence shown here is derived from an EMBL/GenBank/DDBJ whole genome shotgun (WGS) entry which is preliminary data.</text>
</comment>
<dbReference type="GO" id="GO:0005829">
    <property type="term" value="C:cytosol"/>
    <property type="evidence" value="ECO:0007669"/>
    <property type="project" value="TreeGrafter"/>
</dbReference>
<dbReference type="GO" id="GO:0005525">
    <property type="term" value="F:GTP binding"/>
    <property type="evidence" value="ECO:0007669"/>
    <property type="project" value="InterPro"/>
</dbReference>
<feature type="transmembrane region" description="Helical" evidence="1">
    <location>
        <begin position="442"/>
        <end position="463"/>
    </location>
</feature>
<evidence type="ECO:0000259" key="2">
    <source>
        <dbReference type="Pfam" id="PF01926"/>
    </source>
</evidence>
<dbReference type="GO" id="GO:0000028">
    <property type="term" value="P:ribosomal small subunit assembly"/>
    <property type="evidence" value="ECO:0007669"/>
    <property type="project" value="TreeGrafter"/>
</dbReference>
<feature type="domain" description="G" evidence="2">
    <location>
        <begin position="50"/>
        <end position="159"/>
    </location>
</feature>
<dbReference type="PANTHER" id="PTHR42698:SF1">
    <property type="entry name" value="GTPASE ERA, MITOCHONDRIAL"/>
    <property type="match status" value="1"/>
</dbReference>
<reference evidence="3" key="1">
    <citation type="submission" date="2021-01" db="EMBL/GenBank/DDBJ databases">
        <title>Whole genome shotgun sequence of Rhizocola hellebori NBRC 109834.</title>
        <authorList>
            <person name="Komaki H."/>
            <person name="Tamura T."/>
        </authorList>
    </citation>
    <scope>NUCLEOTIDE SEQUENCE</scope>
    <source>
        <strain evidence="3">NBRC 109834</strain>
    </source>
</reference>
<keyword evidence="1" id="KW-0812">Transmembrane</keyword>
<proteinExistence type="predicted"/>
<keyword evidence="1" id="KW-1133">Transmembrane helix</keyword>
<keyword evidence="1" id="KW-0472">Membrane</keyword>
<dbReference type="Pfam" id="PF01926">
    <property type="entry name" value="MMR_HSR1"/>
    <property type="match status" value="1"/>
</dbReference>
<dbReference type="RefSeq" id="WP_203911464.1">
    <property type="nucleotide sequence ID" value="NZ_BONY01000039.1"/>
</dbReference>
<gene>
    <name evidence="3" type="ORF">Rhe02_57500</name>
</gene>
<dbReference type="Gene3D" id="3.40.50.300">
    <property type="entry name" value="P-loop containing nucleotide triphosphate hydrolases"/>
    <property type="match status" value="1"/>
</dbReference>
<protein>
    <recommendedName>
        <fullName evidence="2">G domain-containing protein</fullName>
    </recommendedName>
</protein>
<dbReference type="SUPFAM" id="SSF52540">
    <property type="entry name" value="P-loop containing nucleoside triphosphate hydrolases"/>
    <property type="match status" value="1"/>
</dbReference>
<dbReference type="GO" id="GO:0019843">
    <property type="term" value="F:rRNA binding"/>
    <property type="evidence" value="ECO:0007669"/>
    <property type="project" value="TreeGrafter"/>
</dbReference>
<dbReference type="InterPro" id="IPR006073">
    <property type="entry name" value="GTP-bd"/>
</dbReference>
<evidence type="ECO:0000313" key="4">
    <source>
        <dbReference type="Proteomes" id="UP000612899"/>
    </source>
</evidence>